<comment type="caution">
    <text evidence="2">The sequence shown here is derived from an EMBL/GenBank/DDBJ whole genome shotgun (WGS) entry which is preliminary data.</text>
</comment>
<dbReference type="OrthoDB" id="4526039at2759"/>
<keyword evidence="1" id="KW-0732">Signal</keyword>
<gene>
    <name evidence="2" type="ORF">F53441_8365</name>
</gene>
<organism evidence="2 3">
    <name type="scientific">Fusarium austroafricanum</name>
    <dbReference type="NCBI Taxonomy" id="2364996"/>
    <lineage>
        <taxon>Eukaryota</taxon>
        <taxon>Fungi</taxon>
        <taxon>Dikarya</taxon>
        <taxon>Ascomycota</taxon>
        <taxon>Pezizomycotina</taxon>
        <taxon>Sordariomycetes</taxon>
        <taxon>Hypocreomycetidae</taxon>
        <taxon>Hypocreales</taxon>
        <taxon>Nectriaceae</taxon>
        <taxon>Fusarium</taxon>
        <taxon>Fusarium concolor species complex</taxon>
    </lineage>
</organism>
<reference evidence="2" key="1">
    <citation type="submission" date="2020-01" db="EMBL/GenBank/DDBJ databases">
        <title>Identification and distribution of gene clusters putatively required for synthesis of sphingolipid metabolism inhibitors in phylogenetically diverse species of the filamentous fungus Fusarium.</title>
        <authorList>
            <person name="Kim H.-S."/>
            <person name="Busman M."/>
            <person name="Brown D.W."/>
            <person name="Divon H."/>
            <person name="Uhlig S."/>
            <person name="Proctor R.H."/>
        </authorList>
    </citation>
    <scope>NUCLEOTIDE SEQUENCE</scope>
    <source>
        <strain evidence="2">NRRL 53441</strain>
    </source>
</reference>
<dbReference type="AlphaFoldDB" id="A0A8H4KEC4"/>
<keyword evidence="3" id="KW-1185">Reference proteome</keyword>
<dbReference type="EMBL" id="JAADJG010000354">
    <property type="protein sequence ID" value="KAF4448204.1"/>
    <property type="molecule type" value="Genomic_DNA"/>
</dbReference>
<feature type="chain" id="PRO_5034228912" evidence="1">
    <location>
        <begin position="19"/>
        <end position="299"/>
    </location>
</feature>
<sequence>MKSALSLAALVSPVIVNGNLGMGGNPSHNMTEQAWQSAFKNPNATGTYTFTAYNVSERFPPNKTVDGWTATIQVANITDDPDDDTPYPGIDIGVQAPDGMRVPALNSSRTNSSNWHVCIALWTPERLKDGTLNDAQHDDGDCRSFLDEDCIKALKSIGSGYYGNEDGCMAPPQMPLTCEKHFVDHGPTYGYGMGGNLSRFKEGRTMISERPDMTSRYNAMTEDEAYDYAVRGVWTVLINWGRRDAKSWDSGDVLQPTLLCLRARNITEGSEDPNAGVRTTVYGPMALFMALLASVLLIY</sequence>
<accession>A0A8H4KEC4</accession>
<proteinExistence type="predicted"/>
<protein>
    <submittedName>
        <fullName evidence="2">Uncharacterized protein</fullName>
    </submittedName>
</protein>
<dbReference type="Proteomes" id="UP000605986">
    <property type="component" value="Unassembled WGS sequence"/>
</dbReference>
<name>A0A8H4KEC4_9HYPO</name>
<evidence type="ECO:0000256" key="1">
    <source>
        <dbReference type="SAM" id="SignalP"/>
    </source>
</evidence>
<evidence type="ECO:0000313" key="3">
    <source>
        <dbReference type="Proteomes" id="UP000605986"/>
    </source>
</evidence>
<feature type="signal peptide" evidence="1">
    <location>
        <begin position="1"/>
        <end position="18"/>
    </location>
</feature>
<evidence type="ECO:0000313" key="2">
    <source>
        <dbReference type="EMBL" id="KAF4448204.1"/>
    </source>
</evidence>